<dbReference type="AlphaFoldDB" id="A0A0G1IDA3"/>
<reference evidence="3 4" key="1">
    <citation type="journal article" date="2015" name="Nature">
        <title>rRNA introns, odd ribosomes, and small enigmatic genomes across a large radiation of phyla.</title>
        <authorList>
            <person name="Brown C.T."/>
            <person name="Hug L.A."/>
            <person name="Thomas B.C."/>
            <person name="Sharon I."/>
            <person name="Castelle C.J."/>
            <person name="Singh A."/>
            <person name="Wilkins M.J."/>
            <person name="Williams K.H."/>
            <person name="Banfield J.F."/>
        </authorList>
    </citation>
    <scope>NUCLEOTIDE SEQUENCE [LARGE SCALE GENOMIC DNA]</scope>
</reference>
<proteinExistence type="predicted"/>
<evidence type="ECO:0000313" key="3">
    <source>
        <dbReference type="EMBL" id="KKT57190.1"/>
    </source>
</evidence>
<keyword evidence="2" id="KW-1133">Transmembrane helix</keyword>
<gene>
    <name evidence="3" type="ORF">UW49_C0007G0070</name>
</gene>
<keyword evidence="2" id="KW-0812">Transmembrane</keyword>
<comment type="caution">
    <text evidence="3">The sequence shown here is derived from an EMBL/GenBank/DDBJ whole genome shotgun (WGS) entry which is preliminary data.</text>
</comment>
<organism evidence="3 4">
    <name type="scientific">Candidatus Giovannonibacteria bacterium GW2011_GWB1_44_23</name>
    <dbReference type="NCBI Taxonomy" id="1618652"/>
    <lineage>
        <taxon>Bacteria</taxon>
        <taxon>Candidatus Giovannoniibacteriota</taxon>
    </lineage>
</organism>
<keyword evidence="2" id="KW-0472">Membrane</keyword>
<evidence type="ECO:0000313" key="4">
    <source>
        <dbReference type="Proteomes" id="UP000033977"/>
    </source>
</evidence>
<protein>
    <submittedName>
        <fullName evidence="3">Uncharacterized protein</fullName>
    </submittedName>
</protein>
<feature type="transmembrane region" description="Helical" evidence="2">
    <location>
        <begin position="29"/>
        <end position="49"/>
    </location>
</feature>
<feature type="compositionally biased region" description="Low complexity" evidence="1">
    <location>
        <begin position="361"/>
        <end position="376"/>
    </location>
</feature>
<dbReference type="Proteomes" id="UP000033977">
    <property type="component" value="Unassembled WGS sequence"/>
</dbReference>
<accession>A0A0G1IDA3</accession>
<evidence type="ECO:0000256" key="2">
    <source>
        <dbReference type="SAM" id="Phobius"/>
    </source>
</evidence>
<name>A0A0G1IDA3_9BACT</name>
<sequence>MIFSDPGSIPGISINNTSAFFRKFMKKHYIIIGIAGAILLVAGFMYFLLGGASRGVQKVVSDDGLAELEIPKNALPEGVSIKDITMTAIAPADFFKESNQPIDSVKIYRLEPDGFTLSKPATISVTLSYNPNRAYSPIFLTYSGEKEEAENLNVTDFQIDEERKTFTVSGELSHFSELIFNAEARIFNERHIPEGDITLPVGQSFDHTYILTASGKWEFVTKDRNDPTLEYHHTFEIGNGTRWVMNPNWRSPHFISAGWRLEPEKIILKEVDLGATEEYRTTNRFTCVRVGHGSPGLSAWPYYTLQETQTVFRDGKQIRKTWVGRERHYARLHGYGPNIDCVASPSGQESPSADVRTGEESSPATIAPPSAAPKPSGGTIKVCGLPGGPACPKR</sequence>
<feature type="region of interest" description="Disordered" evidence="1">
    <location>
        <begin position="341"/>
        <end position="394"/>
    </location>
</feature>
<dbReference type="EMBL" id="LCIN01000007">
    <property type="protein sequence ID" value="KKT57190.1"/>
    <property type="molecule type" value="Genomic_DNA"/>
</dbReference>
<evidence type="ECO:0000256" key="1">
    <source>
        <dbReference type="SAM" id="MobiDB-lite"/>
    </source>
</evidence>